<dbReference type="AlphaFoldDB" id="A0A6A6WFE0"/>
<evidence type="ECO:0000313" key="2">
    <source>
        <dbReference type="EMBL" id="KAF2760754.1"/>
    </source>
</evidence>
<dbReference type="RefSeq" id="XP_033603205.1">
    <property type="nucleotide sequence ID" value="XM_033749265.1"/>
</dbReference>
<reference evidence="2" key="1">
    <citation type="journal article" date="2020" name="Stud. Mycol.">
        <title>101 Dothideomycetes genomes: a test case for predicting lifestyles and emergence of pathogens.</title>
        <authorList>
            <person name="Haridas S."/>
            <person name="Albert R."/>
            <person name="Binder M."/>
            <person name="Bloem J."/>
            <person name="Labutti K."/>
            <person name="Salamov A."/>
            <person name="Andreopoulos B."/>
            <person name="Baker S."/>
            <person name="Barry K."/>
            <person name="Bills G."/>
            <person name="Bluhm B."/>
            <person name="Cannon C."/>
            <person name="Castanera R."/>
            <person name="Culley D."/>
            <person name="Daum C."/>
            <person name="Ezra D."/>
            <person name="Gonzalez J."/>
            <person name="Henrissat B."/>
            <person name="Kuo A."/>
            <person name="Liang C."/>
            <person name="Lipzen A."/>
            <person name="Lutzoni F."/>
            <person name="Magnuson J."/>
            <person name="Mondo S."/>
            <person name="Nolan M."/>
            <person name="Ohm R."/>
            <person name="Pangilinan J."/>
            <person name="Park H.-J."/>
            <person name="Ramirez L."/>
            <person name="Alfaro M."/>
            <person name="Sun H."/>
            <person name="Tritt A."/>
            <person name="Yoshinaga Y."/>
            <person name="Zwiers L.-H."/>
            <person name="Turgeon B."/>
            <person name="Goodwin S."/>
            <person name="Spatafora J."/>
            <person name="Crous P."/>
            <person name="Grigoriev I."/>
        </authorList>
    </citation>
    <scope>NUCLEOTIDE SEQUENCE</scope>
    <source>
        <strain evidence="2">CBS 121739</strain>
    </source>
</reference>
<protein>
    <submittedName>
        <fullName evidence="2">Uncharacterized protein</fullName>
    </submittedName>
</protein>
<feature type="compositionally biased region" description="Polar residues" evidence="1">
    <location>
        <begin position="10"/>
        <end position="22"/>
    </location>
</feature>
<feature type="compositionally biased region" description="Polar residues" evidence="1">
    <location>
        <begin position="89"/>
        <end position="100"/>
    </location>
</feature>
<feature type="region of interest" description="Disordered" evidence="1">
    <location>
        <begin position="1"/>
        <end position="108"/>
    </location>
</feature>
<keyword evidence="3" id="KW-1185">Reference proteome</keyword>
<gene>
    <name evidence="2" type="ORF">EJ05DRAFT_535673</name>
</gene>
<feature type="compositionally biased region" description="Basic and acidic residues" evidence="1">
    <location>
        <begin position="54"/>
        <end position="88"/>
    </location>
</feature>
<evidence type="ECO:0000256" key="1">
    <source>
        <dbReference type="SAM" id="MobiDB-lite"/>
    </source>
</evidence>
<proteinExistence type="predicted"/>
<accession>A0A6A6WFE0</accession>
<dbReference type="EMBL" id="ML996567">
    <property type="protein sequence ID" value="KAF2760754.1"/>
    <property type="molecule type" value="Genomic_DNA"/>
</dbReference>
<feature type="region of interest" description="Disordered" evidence="1">
    <location>
        <begin position="190"/>
        <end position="212"/>
    </location>
</feature>
<sequence length="212" mass="24461">MRSVMESRSPAGSQLLHPSTSLDIPKVPALYEENLERRESEEAADPASRPPNETYERRAERRYSEDRHEQAVTKGREQGLRSREDASRKPQTGVMSTGSYDSRRRRHAAVENERQWDFVTRRISSTRGANQDEGRVSLLMLWTSMKGQADESERRHSGVLRAAKTTVDEPLKLRIVYKKQQKSDTVQFMQSLPHDPKNSNDRRLAQHKAIYT</sequence>
<organism evidence="2 3">
    <name type="scientific">Pseudovirgaria hyperparasitica</name>
    <dbReference type="NCBI Taxonomy" id="470096"/>
    <lineage>
        <taxon>Eukaryota</taxon>
        <taxon>Fungi</taxon>
        <taxon>Dikarya</taxon>
        <taxon>Ascomycota</taxon>
        <taxon>Pezizomycotina</taxon>
        <taxon>Dothideomycetes</taxon>
        <taxon>Dothideomycetes incertae sedis</taxon>
        <taxon>Acrospermales</taxon>
        <taxon>Acrospermaceae</taxon>
        <taxon>Pseudovirgaria</taxon>
    </lineage>
</organism>
<evidence type="ECO:0000313" key="3">
    <source>
        <dbReference type="Proteomes" id="UP000799437"/>
    </source>
</evidence>
<dbReference type="Proteomes" id="UP000799437">
    <property type="component" value="Unassembled WGS sequence"/>
</dbReference>
<feature type="compositionally biased region" description="Basic and acidic residues" evidence="1">
    <location>
        <begin position="194"/>
        <end position="204"/>
    </location>
</feature>
<dbReference type="GeneID" id="54490319"/>
<name>A0A6A6WFE0_9PEZI</name>